<evidence type="ECO:0000256" key="7">
    <source>
        <dbReference type="SAM" id="Phobius"/>
    </source>
</evidence>
<feature type="transmembrane region" description="Helical" evidence="7">
    <location>
        <begin position="267"/>
        <end position="286"/>
    </location>
</feature>
<keyword evidence="5 7" id="KW-0472">Membrane</keyword>
<proteinExistence type="inferred from homology"/>
<evidence type="ECO:0000313" key="8">
    <source>
        <dbReference type="EMBL" id="KAG7378277.1"/>
    </source>
</evidence>
<dbReference type="Proteomes" id="UP000694044">
    <property type="component" value="Unassembled WGS sequence"/>
</dbReference>
<evidence type="ECO:0000256" key="4">
    <source>
        <dbReference type="ARBA" id="ARBA00022989"/>
    </source>
</evidence>
<dbReference type="InterPro" id="IPR008010">
    <property type="entry name" value="Tatp1"/>
</dbReference>
<organism evidence="8 9">
    <name type="scientific">Phytophthora pseudosyringae</name>
    <dbReference type="NCBI Taxonomy" id="221518"/>
    <lineage>
        <taxon>Eukaryota</taxon>
        <taxon>Sar</taxon>
        <taxon>Stramenopiles</taxon>
        <taxon>Oomycota</taxon>
        <taxon>Peronosporomycetes</taxon>
        <taxon>Peronosporales</taxon>
        <taxon>Peronosporaceae</taxon>
        <taxon>Phytophthora</taxon>
    </lineage>
</organism>
<feature type="compositionally biased region" description="Polar residues" evidence="6">
    <location>
        <begin position="96"/>
        <end position="105"/>
    </location>
</feature>
<dbReference type="AlphaFoldDB" id="A0A8T1VAE9"/>
<gene>
    <name evidence="8" type="primary">TAPT1</name>
    <name evidence="8" type="ORF">PHYPSEUDO_010289</name>
</gene>
<feature type="region of interest" description="Disordered" evidence="6">
    <location>
        <begin position="96"/>
        <end position="176"/>
    </location>
</feature>
<name>A0A8T1VAE9_9STRA</name>
<evidence type="ECO:0000256" key="1">
    <source>
        <dbReference type="ARBA" id="ARBA00004141"/>
    </source>
</evidence>
<reference evidence="8" key="1">
    <citation type="submission" date="2021-02" db="EMBL/GenBank/DDBJ databases">
        <authorList>
            <person name="Palmer J.M."/>
        </authorList>
    </citation>
    <scope>NUCLEOTIDE SEQUENCE</scope>
    <source>
        <strain evidence="8">SCRP734</strain>
    </source>
</reference>
<dbReference type="PANTHER" id="PTHR13317:SF4">
    <property type="entry name" value="TRANSMEMBRANE ANTERIOR POSTERIOR TRANSFORMATION PROTEIN 1 HOMOLOG"/>
    <property type="match status" value="1"/>
</dbReference>
<feature type="transmembrane region" description="Helical" evidence="7">
    <location>
        <begin position="222"/>
        <end position="247"/>
    </location>
</feature>
<evidence type="ECO:0000313" key="9">
    <source>
        <dbReference type="Proteomes" id="UP000694044"/>
    </source>
</evidence>
<dbReference type="PANTHER" id="PTHR13317">
    <property type="entry name" value="TRANSMEMBRANE ANTERIOR POSTERIOR TRANSFORMATION PROTEIN 1 HOMOLOG"/>
    <property type="match status" value="1"/>
</dbReference>
<sequence length="582" mass="64212">MASAFAPPSSPPSMVLPAAPPSLSSAEVARPRPHLDVSATLFHRKRVVRRKTHTHAGVSSSSVKRKKLSPASPSHATSPRAAEKLDAPACVSYATAATPTPTQNGHPKPNLHVQTDFSGTYSPPSPSSFSPVAPLARSSPYPFTARGADTEPKLAPAPSPRSGGALGTAGGGAAKPPAPHSFRLSDFFYKEIFGVHDIKQSDGMHQERVQNFFVVPLNTEQLFLFGVLLALDSFLYVFTYLPLRILFACGCAVTSSFHTRVFRRTHFYDLMVAVIMAVGTAVLGHVDMSRVYHAIRGQAMIKLYVLFTMIEIFDRLFSSLGQDVLDSLYYTAKYHPRRVTRMFLDFAVAIIYVVLHSLLLFAQVVTLNVAVNSSNTSLLTLLISNNFAELKSSVFKKFEEQNLFQISCSDIVERFKLMTIIGLILLQSSTADVAWGTAMVWVAEMLIDWLKHAFITKFNQLPPAMYSKFITILCRDLTGWKSEDTILDHTHHVSKRLGLMSLPLACVVLRMVSKALADAPIEFMSPSGILVTVAFFLCLAAFKALLSLVLMIYACKSGRLDDTRPKSPRSVRHLESIHRYKY</sequence>
<evidence type="ECO:0000256" key="3">
    <source>
        <dbReference type="ARBA" id="ARBA00022692"/>
    </source>
</evidence>
<evidence type="ECO:0000256" key="6">
    <source>
        <dbReference type="SAM" id="MobiDB-lite"/>
    </source>
</evidence>
<feature type="compositionally biased region" description="Basic residues" evidence="6">
    <location>
        <begin position="42"/>
        <end position="54"/>
    </location>
</feature>
<feature type="compositionally biased region" description="Polar residues" evidence="6">
    <location>
        <begin position="112"/>
        <end position="121"/>
    </location>
</feature>
<evidence type="ECO:0000256" key="5">
    <source>
        <dbReference type="ARBA" id="ARBA00023136"/>
    </source>
</evidence>
<feature type="compositionally biased region" description="Gly residues" evidence="6">
    <location>
        <begin position="164"/>
        <end position="173"/>
    </location>
</feature>
<feature type="region of interest" description="Disordered" evidence="6">
    <location>
        <begin position="1"/>
        <end position="84"/>
    </location>
</feature>
<comment type="subcellular location">
    <subcellularLocation>
        <location evidence="1">Membrane</location>
        <topology evidence="1">Multi-pass membrane protein</topology>
    </subcellularLocation>
</comment>
<dbReference type="EMBL" id="JAGDFM010000437">
    <property type="protein sequence ID" value="KAG7378277.1"/>
    <property type="molecule type" value="Genomic_DNA"/>
</dbReference>
<accession>A0A8T1VAE9</accession>
<comment type="similarity">
    <text evidence="2">Belongs to the TAPT1 family.</text>
</comment>
<keyword evidence="3 7" id="KW-0812">Transmembrane</keyword>
<dbReference type="Pfam" id="PF05346">
    <property type="entry name" value="DUF747"/>
    <property type="match status" value="1"/>
</dbReference>
<feature type="transmembrane region" description="Helical" evidence="7">
    <location>
        <begin position="529"/>
        <end position="554"/>
    </location>
</feature>
<dbReference type="GO" id="GO:0005789">
    <property type="term" value="C:endoplasmic reticulum membrane"/>
    <property type="evidence" value="ECO:0007669"/>
    <property type="project" value="TreeGrafter"/>
</dbReference>
<keyword evidence="9" id="KW-1185">Reference proteome</keyword>
<feature type="transmembrane region" description="Helical" evidence="7">
    <location>
        <begin position="420"/>
        <end position="442"/>
    </location>
</feature>
<keyword evidence="4 7" id="KW-1133">Transmembrane helix</keyword>
<protein>
    <submittedName>
        <fullName evidence="8">Transmembrane anterior posterior transformation protein 1</fullName>
    </submittedName>
</protein>
<dbReference type="OrthoDB" id="29023at2759"/>
<comment type="caution">
    <text evidence="8">The sequence shown here is derived from an EMBL/GenBank/DDBJ whole genome shotgun (WGS) entry which is preliminary data.</text>
</comment>
<feature type="transmembrane region" description="Helical" evidence="7">
    <location>
        <begin position="343"/>
        <end position="365"/>
    </location>
</feature>
<evidence type="ECO:0000256" key="2">
    <source>
        <dbReference type="ARBA" id="ARBA00008803"/>
    </source>
</evidence>